<gene>
    <name evidence="1" type="ORF">EZS28_020927</name>
</gene>
<name>A0A5J4VM77_9EUKA</name>
<accession>A0A5J4VM77</accession>
<dbReference type="EMBL" id="SNRW01006191">
    <property type="protein sequence ID" value="KAA6383546.1"/>
    <property type="molecule type" value="Genomic_DNA"/>
</dbReference>
<dbReference type="AlphaFoldDB" id="A0A5J4VM77"/>
<protein>
    <submittedName>
        <fullName evidence="1">Uncharacterized protein</fullName>
    </submittedName>
</protein>
<proteinExistence type="predicted"/>
<evidence type="ECO:0000313" key="1">
    <source>
        <dbReference type="EMBL" id="KAA6383546.1"/>
    </source>
</evidence>
<reference evidence="1 2" key="1">
    <citation type="submission" date="2019-03" db="EMBL/GenBank/DDBJ databases">
        <title>Single cell metagenomics reveals metabolic interactions within the superorganism composed of flagellate Streblomastix strix and complex community of Bacteroidetes bacteria on its surface.</title>
        <authorList>
            <person name="Treitli S.C."/>
            <person name="Kolisko M."/>
            <person name="Husnik F."/>
            <person name="Keeling P."/>
            <person name="Hampl V."/>
        </authorList>
    </citation>
    <scope>NUCLEOTIDE SEQUENCE [LARGE SCALE GENOMIC DNA]</scope>
    <source>
        <strain evidence="1">ST1C</strain>
    </source>
</reference>
<dbReference type="Proteomes" id="UP000324800">
    <property type="component" value="Unassembled WGS sequence"/>
</dbReference>
<organism evidence="1 2">
    <name type="scientific">Streblomastix strix</name>
    <dbReference type="NCBI Taxonomy" id="222440"/>
    <lineage>
        <taxon>Eukaryota</taxon>
        <taxon>Metamonada</taxon>
        <taxon>Preaxostyla</taxon>
        <taxon>Oxymonadida</taxon>
        <taxon>Streblomastigidae</taxon>
        <taxon>Streblomastix</taxon>
    </lineage>
</organism>
<evidence type="ECO:0000313" key="2">
    <source>
        <dbReference type="Proteomes" id="UP000324800"/>
    </source>
</evidence>
<comment type="caution">
    <text evidence="1">The sequence shown here is derived from an EMBL/GenBank/DDBJ whole genome shotgun (WGS) entry which is preliminary data.</text>
</comment>
<sequence length="93" mass="10214">MMSCNINQYFADIDKGQNVAQGTNSFISGFVQFWNEGGPNEQNGHGYFTLIPDGQYSANKGRLICVAVSISNPSYHELLNAAQTNSGQVFDFQ</sequence>